<comment type="caution">
    <text evidence="3">The sequence shown here is derived from an EMBL/GenBank/DDBJ whole genome shotgun (WGS) entry which is preliminary data.</text>
</comment>
<keyword evidence="1" id="KW-0472">Membrane</keyword>
<dbReference type="AlphaFoldDB" id="A0A0B3VVQ2"/>
<accession>A0A0B3VVQ2</accession>
<dbReference type="EMBL" id="JWHR01000099">
    <property type="protein sequence ID" value="KHS56918.1"/>
    <property type="molecule type" value="Genomic_DNA"/>
</dbReference>
<keyword evidence="3" id="KW-0347">Helicase</keyword>
<dbReference type="Proteomes" id="UP000031189">
    <property type="component" value="Unassembled WGS sequence"/>
</dbReference>
<keyword evidence="3" id="KW-0378">Hydrolase</keyword>
<evidence type="ECO:0000256" key="1">
    <source>
        <dbReference type="SAM" id="Phobius"/>
    </source>
</evidence>
<sequence>MFFIGGISNGEKKLDYVQSIVCPRCGAFGKMEVYMTYMCFSFFFIPIFKWSKKYFVKNTCCNSIYILDNDIGVRINRGDNILISENDLQLVNYNQPTVNKCSNCGYIGNEDFQYCPKCGQKL</sequence>
<keyword evidence="4" id="KW-1185">Reference proteome</keyword>
<feature type="transmembrane region" description="Helical" evidence="1">
    <location>
        <begin position="33"/>
        <end position="50"/>
    </location>
</feature>
<keyword evidence="3" id="KW-0547">Nucleotide-binding</keyword>
<name>A0A0B3VVQ2_9FIRM</name>
<evidence type="ECO:0000259" key="2">
    <source>
        <dbReference type="Pfam" id="PF17032"/>
    </source>
</evidence>
<proteinExistence type="predicted"/>
<evidence type="ECO:0000313" key="4">
    <source>
        <dbReference type="Proteomes" id="UP000031189"/>
    </source>
</evidence>
<dbReference type="RefSeq" id="WP_039679993.1">
    <property type="nucleotide sequence ID" value="NZ_JAWGXO010000019.1"/>
</dbReference>
<keyword evidence="3" id="KW-0067">ATP-binding</keyword>
<organism evidence="3 4">
    <name type="scientific">Terrisporobacter othiniensis</name>
    <dbReference type="NCBI Taxonomy" id="1577792"/>
    <lineage>
        <taxon>Bacteria</taxon>
        <taxon>Bacillati</taxon>
        <taxon>Bacillota</taxon>
        <taxon>Clostridia</taxon>
        <taxon>Peptostreptococcales</taxon>
        <taxon>Peptostreptococcaceae</taxon>
        <taxon>Terrisporobacter</taxon>
    </lineage>
</organism>
<dbReference type="STRING" id="1577792.QX51_11190"/>
<evidence type="ECO:0000313" key="3">
    <source>
        <dbReference type="EMBL" id="KHS56918.1"/>
    </source>
</evidence>
<gene>
    <name evidence="3" type="ORF">QX51_11190</name>
</gene>
<dbReference type="Pfam" id="PF17032">
    <property type="entry name" value="Zn_ribbon_15"/>
    <property type="match status" value="1"/>
</dbReference>
<dbReference type="InterPro" id="IPR031493">
    <property type="entry name" value="Zinc_ribbon_15"/>
</dbReference>
<feature type="domain" description="Zinc-ribbon 15" evidence="2">
    <location>
        <begin position="20"/>
        <end position="119"/>
    </location>
</feature>
<dbReference type="OrthoDB" id="4377018at2"/>
<dbReference type="PANTHER" id="PTHR36718">
    <property type="entry name" value="OS05G0435400 PROTEIN"/>
    <property type="match status" value="1"/>
</dbReference>
<keyword evidence="1" id="KW-0812">Transmembrane</keyword>
<dbReference type="GO" id="GO:0004386">
    <property type="term" value="F:helicase activity"/>
    <property type="evidence" value="ECO:0007669"/>
    <property type="project" value="UniProtKB-KW"/>
</dbReference>
<reference evidence="3 4" key="1">
    <citation type="submission" date="2014-12" db="EMBL/GenBank/DDBJ databases">
        <title>Draft genome sequence of Terrisporobacter sp. 08-306576, isolated from the blood culture of a bacteremia patient.</title>
        <authorList>
            <person name="Lund L.C."/>
            <person name="Sydenham T.V."/>
            <person name="Hogh S.V."/>
            <person name="Skov M.N."/>
            <person name="Kemp M."/>
            <person name="Justesen U.S."/>
        </authorList>
    </citation>
    <scope>NUCLEOTIDE SEQUENCE [LARGE SCALE GENOMIC DNA]</scope>
    <source>
        <strain evidence="3 4">08-306576</strain>
    </source>
</reference>
<dbReference type="PANTHER" id="PTHR36718:SF1">
    <property type="entry name" value="DOUBLE ZINC RIBBON PROTEIN MJ0416"/>
    <property type="match status" value="1"/>
</dbReference>
<protein>
    <submittedName>
        <fullName evidence="3">Helicase</fullName>
    </submittedName>
</protein>
<dbReference type="InterPro" id="IPR053281">
    <property type="entry name" value="Double_zinc_ribbon"/>
</dbReference>
<keyword evidence="1" id="KW-1133">Transmembrane helix</keyword>